<dbReference type="Pfam" id="PF24529">
    <property type="entry name" value="CFAP47"/>
    <property type="match status" value="1"/>
</dbReference>
<feature type="region of interest" description="Disordered" evidence="7">
    <location>
        <begin position="743"/>
        <end position="767"/>
    </location>
</feature>
<proteinExistence type="predicted"/>
<protein>
    <submittedName>
        <fullName evidence="9">Calponin-like domain protein</fullName>
    </submittedName>
</protein>
<evidence type="ECO:0000256" key="2">
    <source>
        <dbReference type="ARBA" id="ARBA00004496"/>
    </source>
</evidence>
<feature type="domain" description="Calponin-homology (CH)" evidence="8">
    <location>
        <begin position="1788"/>
        <end position="1900"/>
    </location>
</feature>
<evidence type="ECO:0000256" key="7">
    <source>
        <dbReference type="SAM" id="MobiDB-lite"/>
    </source>
</evidence>
<evidence type="ECO:0000256" key="3">
    <source>
        <dbReference type="ARBA" id="ARBA00022490"/>
    </source>
</evidence>
<keyword evidence="6" id="KW-0175">Coiled coil</keyword>
<feature type="region of interest" description="Disordered" evidence="7">
    <location>
        <begin position="1193"/>
        <end position="1234"/>
    </location>
</feature>
<dbReference type="InterPro" id="IPR036872">
    <property type="entry name" value="CH_dom_sf"/>
</dbReference>
<name>I7LV58_TETTS</name>
<dbReference type="OrthoDB" id="10060824at2759"/>
<dbReference type="SUPFAM" id="SSF47576">
    <property type="entry name" value="Calponin-homology domain, CH-domain"/>
    <property type="match status" value="1"/>
</dbReference>
<feature type="region of interest" description="Disordered" evidence="7">
    <location>
        <begin position="674"/>
        <end position="699"/>
    </location>
</feature>
<sequence length="3119" mass="356972">MKQQGKTIKEPIKQLPQESADAKKKQQQSNSNNVQQEKIAVKEQNQLQGQSSKQNAKDQKIQLAPLNPQVQNKKLESSMLNESKLQMSRSMQNLSNRTLNNKTIRYLSNLDPIEILPSEIIFKDIQVNQTYEIQVFVRNLTKTTRRIRVFQPQSTKFRIDYGVIGGIAAGLAIKLTVSFETSVLEDVHDYMKIVSDNGYEKDIPLHAYVSSGQVIFEPFINLGFIKLGKEKREEILFKNEGNAPAKIDLKTSDVNEIQFETPSFTIKPGQEYSAAFKYTPKDAGIYRGVIEIVTDAQCLQKHIDINATSVDFTRFIIDENGSQVSQFDFGTFYYGQKKAIVGYLVNNTPKKYRFKTRFRFGLLYSLDDMTNVQPPNIVGREQTEKIMYCEPSEGIIDSYSQVELMFKCQSQVDYQNLLWAQKYCLEKDELTPKIQDQFYSAIFEFDGEQQEPLILHLSGRGICPMVKFSKTLLQFGECLVNDYRDIILVLENRNKDLPIDINIQNTPGFQFEPKKFTIQEGGQVPITVRFQPKSVGKFNQNMIIKLVENAYDVKVKLYGDSTEIGLRHNQQRGPESLPEDFFMESKIIDEESIQFNSIKKKFDQSSISSYPKYLESILDTTQIAKIEEFKKSFDNRQKYNNELKEQRQQRLKKEKDQKVQEKFQQIKEKLRLLGYDDGDSKENDEDDENKKPIGNNPFKDAPIDYEYEVGMVDSKVEPPSLSLPEAKESLFVTKPIDDYEPFKQDDIKNFEPDPNIPVKKKFSSEPKNHSEIRDVNTVLDGFQLQKVFAGPIYIEFGNVYVNSEMVKTFRVRNDLRAAISVRLFTDRQELKKTYQKAQIIPSGQTAGFEIVLNSRNLGPLRSNIKYFINEKHSFEFQIVANIELVKIEISKPLLKMSFGEDNIEMSTKETIKLVNNGNAPGKFKWHTNNSKIFTITPEESIVYPQKPVECTIVYKPSSVQQIANTSSTGASFLQSTNQTSVQAITRTEEEKLILKVTDGIEQQLKCIGSYTEAKCSLKQQSLDLKEICVAQLIERTFEIKNNNRQPAVFCIEESKLPEGVIISQMKGKIGSDDTKVLNLKFSSKKECNIKGDIVILIRGGKTLKLPFSVSTIIPDIQINQDKFDFGNITTLGNPGQLEMHLTNNSSITAELVLDLRYDEEKDGMDEEKDGLDCLDVACLEQADESILHSIADHEEEQQQIDSKSKQNANQHINNNNNADDEFDQENLDVSEQSEDEEEETKLCKYYSLTIQPGQTLHFQLKFSPKSFKQYKFLFPIQLRGYGLIDGLKRFIFCRGLKPKFLIDPQVLDFGKKIITAPDKQSIGKQSILSFSNPDKNSVSWYVDTNVLGNDRIFDIRPDQGEVGPGESKNISVFFNPFEPGVYEKQIPLFVKDPDMKINSSYIDITLKGEGAFPKLLFDRKEIILPVVPLGVEAKCVFRIINSGYENLNLKYKIVDDISKLNIDLAFPEGKNLGITKNKIKVEATFSSKKPISFTTRIEFYDDAERSYDIQISGTTDNSLFTNYSYFQRCAGEFKIDLEHDRSPLKLEVDEDDLDSIDGLSDGRVGKAAAKKKVTGGAQSVVSAKTLSSYGSSKSTKSLLGYSPIPTQYLEQNVEFLCRWLNFYVLTQTIQNFPNSIIESNGAQVFDILTYLSGKTAFNFKANIDFSAKRLEKVEKLYKQYDELIRTLKIEGALLNHIRPEYLFSYNDYLFYLKTLPEKKQQNLTPSALKMPALRFQYQSIEAWTSLIYQMIKIYYLSRINPKTFKSVPGLPPEKAQIPEYIEGSNFISSSEALLLNWFEIHNEIIHPIQKRRIRNFDEDFQDANLYASVIQSYVGKSCYKYFNTMKSSCSSDIEINYNAEKLIQGLTEIGMQTHLNVKDIVKPSMRETLLFCIQLFFSLPHYIPKGQPIIFQCVLGEEVVKNIELQNPTNKPISYWVQLEPQGGDFSLESDDNFVIEPKQTFKFKVKFTSRISESVTGRIRFTNKKESNVSAAALVFELKSQVIGRISEINWTVNAQLYETVEKQIQVTNKFPSESGEFMIIITQERFKNAEEMKKKRTNKKSLTAQGDQQSLSNINDNTALAPSKKQENEIFPSFFCQKASIRLKKGQTTTITIIFIPLVMETQKCFIIFKDPNVGEFQHEMIGTVEMPSLLPDIIRFPLTGYPTIFVDENSQQEVEIPFANDPMLKARKQVEQLIVEKNRDKYMRGDKTQVIRPEKLNFPGGNPDSVQYEIEMNPPNSFISIKSQFVVINPFRFTKSKQEKQERNTGESKKANQNHTEESGNVLQANQTGQAFASQGVNKYPFQFLFKQPVKDYKFNLTFKNAQKTDIRRYRCEITVFPKPIKATLEFRVPARHSTTQEIPIINNTERDWNIKVNLIQDAKNALLFTAPSHILKDFFVKKKSTGVYPITFSPNWLVQAESKLSLFNPLTNDQFEYDLKGFGEEPVAEDHIVISCKAKQPTTKEIEIRNPYTDKEIVYRVETDLINASGPSSLAIKPGKRAKYVLTLNPILSGQYTGSITFYENDEKYLWYTVLLNTESPKPDKCIEMSTQVRQAVTFSIEIKNPLSQDATFEVMINGEGLIGDTLFNLPAKSEGNYELIYSPLVVGRQRGSIAFINELLGEIWYELSLTCEDQPPVRMNVLRCELGKVEAHQIFLENPSEKEVKATTKVSNPTNFDVIPDNIILKPLSKTPIQIRYMPSNLEVTEQGEVTISTQEIGKWKFLTFGIGIPPTKFEPRLISVGLNKDFSTTIHFKNPFKENINVTITLEATGENKEVFKLLTKTKKNEGEKSVMQVPGMNVIQIPFSFVPREINCYYCEIVVQMNEKIEWRYPIKGVTESVVNQVIYHLKTQCRSTVEEEMKIQLPGIMSFITNEDKFEFELDGISDEFNTLIRQSLQIKTVKNYLTSSNDHLEFQAKFSPLKPFKQTIDFNILRQAGGRWKFKITLEATEPKEDDIIIISSPLHKTTSVTFKLTNKSKSFTPFTASFTPDSDAEFTVMPRSGNLESYGREGTTFIVSFTPIEYGKTRQGKLIIQTDEMMWSYLVKGTLPKYNPPQIEQSMIDNKLDIDLISKSVHNNHSKNFMAENVIKMKNSQVESNMKQLQKHNSSLSLQLRSKKF</sequence>
<dbReference type="InterPro" id="IPR058952">
    <property type="entry name" value="Ig_CFAP47"/>
</dbReference>
<feature type="compositionally biased region" description="Polar residues" evidence="7">
    <location>
        <begin position="68"/>
        <end position="77"/>
    </location>
</feature>
<dbReference type="KEGG" id="tet:TTHERM_00334410"/>
<dbReference type="InterPro" id="IPR056343">
    <property type="entry name" value="CFAP47_dom"/>
</dbReference>
<evidence type="ECO:0000256" key="4">
    <source>
        <dbReference type="ARBA" id="ARBA00023069"/>
    </source>
</evidence>
<feature type="region of interest" description="Disordered" evidence="7">
    <location>
        <begin position="1"/>
        <end position="77"/>
    </location>
</feature>
<dbReference type="STRING" id="312017.I7LV58"/>
<dbReference type="GO" id="GO:0005929">
    <property type="term" value="C:cilium"/>
    <property type="evidence" value="ECO:0007669"/>
    <property type="project" value="UniProtKB-SubCell"/>
</dbReference>
<reference evidence="10" key="1">
    <citation type="journal article" date="2006" name="PLoS Biol.">
        <title>Macronuclear genome sequence of the ciliate Tetrahymena thermophila, a model eukaryote.</title>
        <authorList>
            <person name="Eisen J.A."/>
            <person name="Coyne R.S."/>
            <person name="Wu M."/>
            <person name="Wu D."/>
            <person name="Thiagarajan M."/>
            <person name="Wortman J.R."/>
            <person name="Badger J.H."/>
            <person name="Ren Q."/>
            <person name="Amedeo P."/>
            <person name="Jones K.M."/>
            <person name="Tallon L.J."/>
            <person name="Delcher A.L."/>
            <person name="Salzberg S.L."/>
            <person name="Silva J.C."/>
            <person name="Haas B.J."/>
            <person name="Majoros W.H."/>
            <person name="Farzad M."/>
            <person name="Carlton J.M."/>
            <person name="Smith R.K. Jr."/>
            <person name="Garg J."/>
            <person name="Pearlman R.E."/>
            <person name="Karrer K.M."/>
            <person name="Sun L."/>
            <person name="Manning G."/>
            <person name="Elde N.C."/>
            <person name="Turkewitz A.P."/>
            <person name="Asai D.J."/>
            <person name="Wilkes D.E."/>
            <person name="Wang Y."/>
            <person name="Cai H."/>
            <person name="Collins K."/>
            <person name="Stewart B.A."/>
            <person name="Lee S.R."/>
            <person name="Wilamowska K."/>
            <person name="Weinberg Z."/>
            <person name="Ruzzo W.L."/>
            <person name="Wloga D."/>
            <person name="Gaertig J."/>
            <person name="Frankel J."/>
            <person name="Tsao C.-C."/>
            <person name="Gorovsky M.A."/>
            <person name="Keeling P.J."/>
            <person name="Waller R.F."/>
            <person name="Patron N.J."/>
            <person name="Cherry J.M."/>
            <person name="Stover N.A."/>
            <person name="Krieger C.J."/>
            <person name="del Toro C."/>
            <person name="Ryder H.F."/>
            <person name="Williamson S.C."/>
            <person name="Barbeau R.A."/>
            <person name="Hamilton E.P."/>
            <person name="Orias E."/>
        </authorList>
    </citation>
    <scope>NUCLEOTIDE SEQUENCE [LARGE SCALE GENOMIC DNA]</scope>
    <source>
        <strain evidence="10">SB210</strain>
    </source>
</reference>
<dbReference type="EMBL" id="GG662666">
    <property type="protein sequence ID" value="EAR97264.2"/>
    <property type="molecule type" value="Genomic_DNA"/>
</dbReference>
<dbReference type="InterPro" id="IPR001715">
    <property type="entry name" value="CH_dom"/>
</dbReference>
<organism evidence="9 10">
    <name type="scientific">Tetrahymena thermophila (strain SB210)</name>
    <dbReference type="NCBI Taxonomy" id="312017"/>
    <lineage>
        <taxon>Eukaryota</taxon>
        <taxon>Sar</taxon>
        <taxon>Alveolata</taxon>
        <taxon>Ciliophora</taxon>
        <taxon>Intramacronucleata</taxon>
        <taxon>Oligohymenophorea</taxon>
        <taxon>Hymenostomatida</taxon>
        <taxon>Tetrahymenina</taxon>
        <taxon>Tetrahymenidae</taxon>
        <taxon>Tetrahymena</taxon>
    </lineage>
</organism>
<gene>
    <name evidence="9" type="ORF">TTHERM_00334410</name>
</gene>
<dbReference type="CDD" id="cd21218">
    <property type="entry name" value="CH_PLS_FIM_rpt2"/>
    <property type="match status" value="1"/>
</dbReference>
<dbReference type="InterPro" id="IPR053879">
    <property type="entry name" value="HYDIN_VesB_CFA65-like_Ig"/>
</dbReference>
<dbReference type="GO" id="GO:0005737">
    <property type="term" value="C:cytoplasm"/>
    <property type="evidence" value="ECO:0007669"/>
    <property type="project" value="UniProtKB-SubCell"/>
</dbReference>
<feature type="region of interest" description="Disordered" evidence="7">
    <location>
        <begin position="2259"/>
        <end position="2280"/>
    </location>
</feature>
<accession>I7LV58</accession>
<keyword evidence="10" id="KW-1185">Reference proteome</keyword>
<feature type="coiled-coil region" evidence="6">
    <location>
        <begin position="629"/>
        <end position="661"/>
    </location>
</feature>
<evidence type="ECO:0000313" key="9">
    <source>
        <dbReference type="EMBL" id="EAR97264.2"/>
    </source>
</evidence>
<dbReference type="Gene3D" id="2.60.40.10">
    <property type="entry name" value="Immunoglobulins"/>
    <property type="match status" value="8"/>
</dbReference>
<dbReference type="Proteomes" id="UP000009168">
    <property type="component" value="Unassembled WGS sequence"/>
</dbReference>
<dbReference type="eggNOG" id="ENOG502QQ4Q">
    <property type="taxonomic scope" value="Eukaryota"/>
</dbReference>
<dbReference type="InParanoid" id="I7LV58"/>
<dbReference type="Gene3D" id="1.10.418.10">
    <property type="entry name" value="Calponin-like domain"/>
    <property type="match status" value="1"/>
</dbReference>
<feature type="compositionally biased region" description="Polar residues" evidence="7">
    <location>
        <begin position="43"/>
        <end position="54"/>
    </location>
</feature>
<dbReference type="Pfam" id="PF24771">
    <property type="entry name" value="Ig_CFAP74_1st"/>
    <property type="match status" value="1"/>
</dbReference>
<feature type="compositionally biased region" description="Acidic residues" evidence="7">
    <location>
        <begin position="676"/>
        <end position="687"/>
    </location>
</feature>
<keyword evidence="5" id="KW-0966">Cell projection</keyword>
<dbReference type="PANTHER" id="PTHR45912:SF3">
    <property type="entry name" value="CILIA- AND FLAGELLA-ASSOCIATED PROTEIN 47"/>
    <property type="match status" value="1"/>
</dbReference>
<dbReference type="PROSITE" id="PS50021">
    <property type="entry name" value="CH"/>
    <property type="match status" value="1"/>
</dbReference>
<feature type="compositionally biased region" description="Low complexity" evidence="7">
    <location>
        <begin position="1206"/>
        <end position="1217"/>
    </location>
</feature>
<evidence type="ECO:0000313" key="10">
    <source>
        <dbReference type="Proteomes" id="UP000009168"/>
    </source>
</evidence>
<feature type="compositionally biased region" description="Low complexity" evidence="7">
    <location>
        <begin position="27"/>
        <end position="36"/>
    </location>
</feature>
<keyword evidence="3" id="KW-0963">Cytoplasm</keyword>
<dbReference type="RefSeq" id="XP_001017509.2">
    <property type="nucleotide sequence ID" value="XM_001017509.2"/>
</dbReference>
<evidence type="ECO:0000256" key="6">
    <source>
        <dbReference type="SAM" id="Coils"/>
    </source>
</evidence>
<dbReference type="Pfam" id="PF26579">
    <property type="entry name" value="Ig_CFAP47"/>
    <property type="match status" value="1"/>
</dbReference>
<dbReference type="Pfam" id="PF22544">
    <property type="entry name" value="HYDIN_VesB_CFA65-like_Ig"/>
    <property type="match status" value="1"/>
</dbReference>
<dbReference type="GeneID" id="7838532"/>
<evidence type="ECO:0000256" key="5">
    <source>
        <dbReference type="ARBA" id="ARBA00023273"/>
    </source>
</evidence>
<comment type="subcellular location">
    <subcellularLocation>
        <location evidence="1">Cell projection</location>
        <location evidence="1">Cilium</location>
    </subcellularLocation>
    <subcellularLocation>
        <location evidence="2">Cytoplasm</location>
    </subcellularLocation>
</comment>
<dbReference type="PANTHER" id="PTHR45912">
    <property type="entry name" value="CILIA- AND FLAGELLA-ASSOCIATED PROTEIN 47"/>
    <property type="match status" value="1"/>
</dbReference>
<dbReference type="GO" id="GO:0060271">
    <property type="term" value="P:cilium assembly"/>
    <property type="evidence" value="ECO:0007669"/>
    <property type="project" value="TreeGrafter"/>
</dbReference>
<evidence type="ECO:0000256" key="1">
    <source>
        <dbReference type="ARBA" id="ARBA00004138"/>
    </source>
</evidence>
<feature type="compositionally biased region" description="Acidic residues" evidence="7">
    <location>
        <begin position="1218"/>
        <end position="1234"/>
    </location>
</feature>
<keyword evidence="4" id="KW-0969">Cilium</keyword>
<evidence type="ECO:0000259" key="8">
    <source>
        <dbReference type="PROSITE" id="PS50021"/>
    </source>
</evidence>
<dbReference type="InterPro" id="IPR013783">
    <property type="entry name" value="Ig-like_fold"/>
</dbReference>